<gene>
    <name evidence="1" type="ORF">A3C72_01445</name>
</gene>
<evidence type="ECO:0000313" key="1">
    <source>
        <dbReference type="EMBL" id="OHA22110.1"/>
    </source>
</evidence>
<dbReference type="GO" id="GO:0003677">
    <property type="term" value="F:DNA binding"/>
    <property type="evidence" value="ECO:0007669"/>
    <property type="project" value="InterPro"/>
</dbReference>
<proteinExistence type="predicted"/>
<organism evidence="1 2">
    <name type="scientific">Candidatus Taylorbacteria bacterium RIFCSPHIGHO2_02_FULL_43_32b</name>
    <dbReference type="NCBI Taxonomy" id="1802306"/>
    <lineage>
        <taxon>Bacteria</taxon>
        <taxon>Candidatus Tayloriibacteriota</taxon>
    </lineage>
</organism>
<accession>A0A1G2MDX4</accession>
<dbReference type="Proteomes" id="UP000177130">
    <property type="component" value="Unassembled WGS sequence"/>
</dbReference>
<dbReference type="EMBL" id="MHRK01000059">
    <property type="protein sequence ID" value="OHA22110.1"/>
    <property type="molecule type" value="Genomic_DNA"/>
</dbReference>
<reference evidence="1 2" key="1">
    <citation type="journal article" date="2016" name="Nat. Commun.">
        <title>Thousands of microbial genomes shed light on interconnected biogeochemical processes in an aquifer system.</title>
        <authorList>
            <person name="Anantharaman K."/>
            <person name="Brown C.T."/>
            <person name="Hug L.A."/>
            <person name="Sharon I."/>
            <person name="Castelle C.J."/>
            <person name="Probst A.J."/>
            <person name="Thomas B.C."/>
            <person name="Singh A."/>
            <person name="Wilkins M.J."/>
            <person name="Karaoz U."/>
            <person name="Brodie E.L."/>
            <person name="Williams K.H."/>
            <person name="Hubbard S.S."/>
            <person name="Banfield J.F."/>
        </authorList>
    </citation>
    <scope>NUCLEOTIDE SEQUENCE [LARGE SCALE GENOMIC DNA]</scope>
</reference>
<name>A0A1G2MDX4_9BACT</name>
<dbReference type="AlphaFoldDB" id="A0A1G2MDX4"/>
<protein>
    <recommendedName>
        <fullName evidence="3">HU domain-containing protein</fullName>
    </recommendedName>
</protein>
<comment type="caution">
    <text evidence="1">The sequence shown here is derived from an EMBL/GenBank/DDBJ whole genome shotgun (WGS) entry which is preliminary data.</text>
</comment>
<sequence length="123" mass="14631">MPWVPPTKHLRKKELLDPERFYRLVSERSNYIDPEVALRLYFSVVAVISEELNKHKFIRLPVLGDFALIRQKSRPAWVGRSHSIIDGMEVLKFYPRSTFREYFNKRQRIQVLSHMPPPPINSN</sequence>
<evidence type="ECO:0000313" key="2">
    <source>
        <dbReference type="Proteomes" id="UP000177130"/>
    </source>
</evidence>
<evidence type="ECO:0008006" key="3">
    <source>
        <dbReference type="Google" id="ProtNLM"/>
    </source>
</evidence>
<dbReference type="SUPFAM" id="SSF47729">
    <property type="entry name" value="IHF-like DNA-binding proteins"/>
    <property type="match status" value="1"/>
</dbReference>
<dbReference type="InterPro" id="IPR010992">
    <property type="entry name" value="IHF-like_DNA-bd_dom_sf"/>
</dbReference>